<dbReference type="EMBL" id="DVOO01000002">
    <property type="protein sequence ID" value="HIV24244.1"/>
    <property type="molecule type" value="Genomic_DNA"/>
</dbReference>
<evidence type="ECO:0000313" key="3">
    <source>
        <dbReference type="EMBL" id="HIV24244.1"/>
    </source>
</evidence>
<protein>
    <submittedName>
        <fullName evidence="3">Sporulation protein YqfD</fullName>
    </submittedName>
</protein>
<comment type="caution">
    <text evidence="3">The sequence shown here is derived from an EMBL/GenBank/DDBJ whole genome shotgun (WGS) entry which is preliminary data.</text>
</comment>
<reference evidence="3" key="2">
    <citation type="journal article" date="2021" name="PeerJ">
        <title>Extensive microbial diversity within the chicken gut microbiome revealed by metagenomics and culture.</title>
        <authorList>
            <person name="Gilroy R."/>
            <person name="Ravi A."/>
            <person name="Getino M."/>
            <person name="Pursley I."/>
            <person name="Horton D.L."/>
            <person name="Alikhan N.F."/>
            <person name="Baker D."/>
            <person name="Gharbi K."/>
            <person name="Hall N."/>
            <person name="Watson M."/>
            <person name="Adriaenssens E.M."/>
            <person name="Foster-Nyarko E."/>
            <person name="Jarju S."/>
            <person name="Secka A."/>
            <person name="Antonio M."/>
            <person name="Oren A."/>
            <person name="Chaudhuri R.R."/>
            <person name="La Ragione R."/>
            <person name="Hildebrand F."/>
            <person name="Pallen M.J."/>
        </authorList>
    </citation>
    <scope>NUCLEOTIDE SEQUENCE</scope>
    <source>
        <strain evidence="3">CHK188-20938</strain>
    </source>
</reference>
<name>A0A9D1P1X9_9FIRM</name>
<organism evidence="3 4">
    <name type="scientific">Candidatus Scatomonas pullistercoris</name>
    <dbReference type="NCBI Taxonomy" id="2840920"/>
    <lineage>
        <taxon>Bacteria</taxon>
        <taxon>Bacillati</taxon>
        <taxon>Bacillota</taxon>
        <taxon>Clostridia</taxon>
        <taxon>Lachnospirales</taxon>
        <taxon>Lachnospiraceae</taxon>
        <taxon>Lachnospiraceae incertae sedis</taxon>
        <taxon>Candidatus Scatomonas</taxon>
    </lineage>
</organism>
<sequence length="407" mass="46262">MGQFLCFLKGYVRLRLHGREPERFLNLCGSRGIRFWNLSPRAGAYELNISLKDFFYLQPAARKSGSRVRILGKYGMPFFFQRHRKRKAFFSGIFLCAFLILLLSRHIWNIHVEGNSRNSTGAILDFLESEGIFHGISKSKVDCPQIAASIREEFSNVIWVSARIRGTRLLIEIKENSDGYADAEEVSPGGARDLVSRKDGIVESIITRSGVPLAEPGDICWAGDVLVSGQVPIKNDSGEIIRYEPVQADADIVIRWTSYYYDEFTRQYTRRTYLEEEKTLPFIEFFGWRLDFFSEEENCDYISAENQVFLTENFALPIRYGTVTARPYTDQTAQYSEEEAEELARERLSAHMANLEKTGVEILENHVKIEISDTNCQSSGTLTVRSESVKEASSAPAEADTGKEEAE</sequence>
<keyword evidence="2" id="KW-0472">Membrane</keyword>
<evidence type="ECO:0000256" key="2">
    <source>
        <dbReference type="SAM" id="Phobius"/>
    </source>
</evidence>
<gene>
    <name evidence="3" type="ORF">IAB71_00390</name>
</gene>
<feature type="region of interest" description="Disordered" evidence="1">
    <location>
        <begin position="383"/>
        <end position="407"/>
    </location>
</feature>
<evidence type="ECO:0000256" key="1">
    <source>
        <dbReference type="SAM" id="MobiDB-lite"/>
    </source>
</evidence>
<keyword evidence="2" id="KW-1133">Transmembrane helix</keyword>
<accession>A0A9D1P1X9</accession>
<proteinExistence type="predicted"/>
<evidence type="ECO:0000313" key="4">
    <source>
        <dbReference type="Proteomes" id="UP000824169"/>
    </source>
</evidence>
<dbReference type="InterPro" id="IPR010690">
    <property type="entry name" value="YqfD"/>
</dbReference>
<dbReference type="Pfam" id="PF06898">
    <property type="entry name" value="YqfD"/>
    <property type="match status" value="1"/>
</dbReference>
<feature type="transmembrane region" description="Helical" evidence="2">
    <location>
        <begin position="88"/>
        <end position="108"/>
    </location>
</feature>
<keyword evidence="2" id="KW-0812">Transmembrane</keyword>
<reference evidence="3" key="1">
    <citation type="submission" date="2020-10" db="EMBL/GenBank/DDBJ databases">
        <authorList>
            <person name="Gilroy R."/>
        </authorList>
    </citation>
    <scope>NUCLEOTIDE SEQUENCE</scope>
    <source>
        <strain evidence="3">CHK188-20938</strain>
    </source>
</reference>
<dbReference type="Proteomes" id="UP000824169">
    <property type="component" value="Unassembled WGS sequence"/>
</dbReference>
<dbReference type="AlphaFoldDB" id="A0A9D1P1X9"/>